<dbReference type="Proteomes" id="UP000606498">
    <property type="component" value="Unassembled WGS sequence"/>
</dbReference>
<organism evidence="1 2">
    <name type="scientific">Shewanella carassii</name>
    <dbReference type="NCBI Taxonomy" id="1987584"/>
    <lineage>
        <taxon>Bacteria</taxon>
        <taxon>Pseudomonadati</taxon>
        <taxon>Pseudomonadota</taxon>
        <taxon>Gammaproteobacteria</taxon>
        <taxon>Alteromonadales</taxon>
        <taxon>Shewanellaceae</taxon>
        <taxon>Shewanella</taxon>
    </lineage>
</organism>
<evidence type="ECO:0000313" key="2">
    <source>
        <dbReference type="Proteomes" id="UP000606498"/>
    </source>
</evidence>
<protein>
    <submittedName>
        <fullName evidence="1">Uncharacterized protein</fullName>
    </submittedName>
</protein>
<gene>
    <name evidence="1" type="ORF">GCM10011520_17980</name>
</gene>
<name>A0ABQ1T0V3_9GAMM</name>
<accession>A0ABQ1T0V3</accession>
<keyword evidence="2" id="KW-1185">Reference proteome</keyword>
<sequence>MQKIEEEFVTVENAFVTGFNQATAAGHCIINNLSSHKLTLVYLDVFVSVLVSMTS</sequence>
<proteinExistence type="predicted"/>
<evidence type="ECO:0000313" key="1">
    <source>
        <dbReference type="EMBL" id="GGE77855.1"/>
    </source>
</evidence>
<comment type="caution">
    <text evidence="1">The sequence shown here is derived from an EMBL/GenBank/DDBJ whole genome shotgun (WGS) entry which is preliminary data.</text>
</comment>
<dbReference type="EMBL" id="BMKO01000004">
    <property type="protein sequence ID" value="GGE77855.1"/>
    <property type="molecule type" value="Genomic_DNA"/>
</dbReference>
<reference evidence="2" key="1">
    <citation type="journal article" date="2019" name="Int. J. Syst. Evol. Microbiol.">
        <title>The Global Catalogue of Microorganisms (GCM) 10K type strain sequencing project: providing services to taxonomists for standard genome sequencing and annotation.</title>
        <authorList>
            <consortium name="The Broad Institute Genomics Platform"/>
            <consortium name="The Broad Institute Genome Sequencing Center for Infectious Disease"/>
            <person name="Wu L."/>
            <person name="Ma J."/>
        </authorList>
    </citation>
    <scope>NUCLEOTIDE SEQUENCE [LARGE SCALE GENOMIC DNA]</scope>
    <source>
        <strain evidence="2">CGMCC 1.16033</strain>
    </source>
</reference>